<dbReference type="InterPro" id="IPR050535">
    <property type="entry name" value="DNA_Repair-Maintenance_Comp"/>
</dbReference>
<evidence type="ECO:0000256" key="4">
    <source>
        <dbReference type="ARBA" id="ARBA00022722"/>
    </source>
</evidence>
<keyword evidence="7" id="KW-0255">Endonuclease</keyword>
<evidence type="ECO:0000259" key="9">
    <source>
        <dbReference type="Pfam" id="PF12320"/>
    </source>
</evidence>
<protein>
    <recommendedName>
        <fullName evidence="3 7">Nuclease SbcCD subunit D</fullName>
    </recommendedName>
</protein>
<dbReference type="InterPro" id="IPR004593">
    <property type="entry name" value="SbcD"/>
</dbReference>
<comment type="function">
    <text evidence="7">SbcCD cleaves DNA hairpin structures. These structures can inhibit DNA replication and are intermediates in certain DNA recombination reactions. The complex acts as a 3'-&gt;5' double strand exonuclease that can open hairpins. It also has a 5' single-strand endonuclease activity.</text>
</comment>
<evidence type="ECO:0000313" key="11">
    <source>
        <dbReference type="Proteomes" id="UP000253490"/>
    </source>
</evidence>
<dbReference type="RefSeq" id="WP_113920651.1">
    <property type="nucleotide sequence ID" value="NZ_QNRX01000008.1"/>
</dbReference>
<dbReference type="InterPro" id="IPR041796">
    <property type="entry name" value="Mre11_N"/>
</dbReference>
<dbReference type="GO" id="GO:0008408">
    <property type="term" value="F:3'-5' exonuclease activity"/>
    <property type="evidence" value="ECO:0007669"/>
    <property type="project" value="InterPro"/>
</dbReference>
<dbReference type="InterPro" id="IPR026843">
    <property type="entry name" value="SbcD_C"/>
</dbReference>
<evidence type="ECO:0000259" key="8">
    <source>
        <dbReference type="Pfam" id="PF00149"/>
    </source>
</evidence>
<evidence type="ECO:0000313" key="10">
    <source>
        <dbReference type="EMBL" id="RBP64503.1"/>
    </source>
</evidence>
<organism evidence="10 11">
    <name type="scientific">Alkalibaculum bacchi</name>
    <dbReference type="NCBI Taxonomy" id="645887"/>
    <lineage>
        <taxon>Bacteria</taxon>
        <taxon>Bacillati</taxon>
        <taxon>Bacillota</taxon>
        <taxon>Clostridia</taxon>
        <taxon>Eubacteriales</taxon>
        <taxon>Eubacteriaceae</taxon>
        <taxon>Alkalibaculum</taxon>
    </lineage>
</organism>
<dbReference type="PANTHER" id="PTHR30337:SF0">
    <property type="entry name" value="NUCLEASE SBCCD SUBUNIT D"/>
    <property type="match status" value="1"/>
</dbReference>
<accession>A0A366I6V6</accession>
<dbReference type="Pfam" id="PF00149">
    <property type="entry name" value="Metallophos"/>
    <property type="match status" value="1"/>
</dbReference>
<dbReference type="Proteomes" id="UP000253490">
    <property type="component" value="Unassembled WGS sequence"/>
</dbReference>
<keyword evidence="7" id="KW-0233">DNA recombination</keyword>
<reference evidence="10 11" key="1">
    <citation type="submission" date="2018-06" db="EMBL/GenBank/DDBJ databases">
        <title>Genomic Encyclopedia of Type Strains, Phase IV (KMG-IV): sequencing the most valuable type-strain genomes for metagenomic binning, comparative biology and taxonomic classification.</title>
        <authorList>
            <person name="Goeker M."/>
        </authorList>
    </citation>
    <scope>NUCLEOTIDE SEQUENCE [LARGE SCALE GENOMIC DNA]</scope>
    <source>
        <strain evidence="10 11">DSM 22112</strain>
    </source>
</reference>
<dbReference type="Pfam" id="PF12320">
    <property type="entry name" value="SbcD_C"/>
    <property type="match status" value="1"/>
</dbReference>
<keyword evidence="11" id="KW-1185">Reference proteome</keyword>
<comment type="subunit">
    <text evidence="2 7">Heterodimer of SbcC and SbcD.</text>
</comment>
<dbReference type="Gene3D" id="3.60.21.10">
    <property type="match status" value="1"/>
</dbReference>
<evidence type="ECO:0000256" key="5">
    <source>
        <dbReference type="ARBA" id="ARBA00022801"/>
    </source>
</evidence>
<dbReference type="OrthoDB" id="9773856at2"/>
<proteinExistence type="inferred from homology"/>
<dbReference type="CDD" id="cd00840">
    <property type="entry name" value="MPP_Mre11_N"/>
    <property type="match status" value="1"/>
</dbReference>
<dbReference type="GO" id="GO:0006260">
    <property type="term" value="P:DNA replication"/>
    <property type="evidence" value="ECO:0007669"/>
    <property type="project" value="UniProtKB-KW"/>
</dbReference>
<keyword evidence="4 7" id="KW-0540">Nuclease</keyword>
<evidence type="ECO:0000256" key="2">
    <source>
        <dbReference type="ARBA" id="ARBA00011322"/>
    </source>
</evidence>
<evidence type="ECO:0000256" key="3">
    <source>
        <dbReference type="ARBA" id="ARBA00013365"/>
    </source>
</evidence>
<dbReference type="GO" id="GO:0004519">
    <property type="term" value="F:endonuclease activity"/>
    <property type="evidence" value="ECO:0007669"/>
    <property type="project" value="UniProtKB-KW"/>
</dbReference>
<dbReference type="InterPro" id="IPR004843">
    <property type="entry name" value="Calcineurin-like_PHP"/>
</dbReference>
<name>A0A366I6V6_9FIRM</name>
<dbReference type="InterPro" id="IPR029052">
    <property type="entry name" value="Metallo-depent_PP-like"/>
</dbReference>
<dbReference type="AlphaFoldDB" id="A0A366I6V6"/>
<keyword evidence="6 7" id="KW-0269">Exonuclease</keyword>
<dbReference type="GO" id="GO:0006310">
    <property type="term" value="P:DNA recombination"/>
    <property type="evidence" value="ECO:0007669"/>
    <property type="project" value="UniProtKB-KW"/>
</dbReference>
<evidence type="ECO:0000256" key="6">
    <source>
        <dbReference type="ARBA" id="ARBA00022839"/>
    </source>
</evidence>
<dbReference type="NCBIfam" id="TIGR00619">
    <property type="entry name" value="sbcd"/>
    <property type="match status" value="1"/>
</dbReference>
<keyword evidence="5 7" id="KW-0378">Hydrolase</keyword>
<evidence type="ECO:0000256" key="1">
    <source>
        <dbReference type="ARBA" id="ARBA00010555"/>
    </source>
</evidence>
<comment type="similarity">
    <text evidence="1 7">Belongs to the SbcD family.</text>
</comment>
<dbReference type="PANTHER" id="PTHR30337">
    <property type="entry name" value="COMPONENT OF ATP-DEPENDENT DSDNA EXONUCLEASE"/>
    <property type="match status" value="1"/>
</dbReference>
<comment type="caution">
    <text evidence="10">The sequence shown here is derived from an EMBL/GenBank/DDBJ whole genome shotgun (WGS) entry which is preliminary data.</text>
</comment>
<evidence type="ECO:0000256" key="7">
    <source>
        <dbReference type="RuleBase" id="RU363069"/>
    </source>
</evidence>
<feature type="domain" description="Nuclease SbcCD subunit D C-terminal" evidence="9">
    <location>
        <begin position="291"/>
        <end position="380"/>
    </location>
</feature>
<gene>
    <name evidence="7" type="primary">sbcD</name>
    <name evidence="10" type="ORF">DES36_108128</name>
</gene>
<dbReference type="EMBL" id="QNRX01000008">
    <property type="protein sequence ID" value="RBP64503.1"/>
    <property type="molecule type" value="Genomic_DNA"/>
</dbReference>
<sequence length="409" mass="47197">MRILHTADWHLGKHLEGFSRMDEQESFLEDFIDIVQREEVDMVIIAGDIYDTSNPPARAEKMFYDALKKISAHGERLILVIAGNHDNPERLVAAGPLARDHGIIMLGTPKTVAQTGFYGEHKVIASSEGMIEVEINGEKAVILTIAYPSEKRLNEVLYKELTTDEEKLATYAERIQALFTELENYFREDTINVVVSHLFAMGSEEEGSERNIQLGGSYIIDGRYFPQKAQYIALGHIHKPQIVPGTQKRARYAGSPIHYNKKERHFQKKCFIVDLEPKKEALIHEVPLKVYKPIEVWQCDSIEKAIALCEENSTKECWTYLEIKTQRFIRENEIKTMKNYKKDIIEIMPILLCDEKPTNEITNMADKSFEDIFREFYKNERETEPDEELVNMLLELVKEDMYEAAEAEG</sequence>
<feature type="domain" description="Calcineurin-like phosphoesterase" evidence="8">
    <location>
        <begin position="1"/>
        <end position="239"/>
    </location>
</feature>
<dbReference type="SUPFAM" id="SSF56300">
    <property type="entry name" value="Metallo-dependent phosphatases"/>
    <property type="match status" value="1"/>
</dbReference>
<keyword evidence="7" id="KW-0235">DNA replication</keyword>